<evidence type="ECO:0000313" key="6">
    <source>
        <dbReference type="EMBL" id="QJI05218.1"/>
    </source>
</evidence>
<protein>
    <submittedName>
        <fullName evidence="3">Uncharacterized protein</fullName>
    </submittedName>
</protein>
<reference evidence="3" key="1">
    <citation type="submission" date="2020-03" db="EMBL/GenBank/DDBJ databases">
        <title>The deep terrestrial virosphere.</title>
        <authorList>
            <person name="Holmfeldt K."/>
            <person name="Nilsson E."/>
            <person name="Simone D."/>
            <person name="Lopez-Fernandez M."/>
            <person name="Wu X."/>
            <person name="de Brujin I."/>
            <person name="Lundin D."/>
            <person name="Andersson A."/>
            <person name="Bertilsson S."/>
            <person name="Dopson M."/>
        </authorList>
    </citation>
    <scope>NUCLEOTIDE SEQUENCE</scope>
    <source>
        <strain evidence="6">MM415A00138</strain>
        <strain evidence="4">MM415B00361</strain>
        <strain evidence="3">TM448A00273</strain>
        <strain evidence="5">TM448B00155</strain>
    </source>
</reference>
<keyword evidence="1" id="KW-0175">Coiled coil</keyword>
<dbReference type="EMBL" id="MT143995">
    <property type="protein sequence ID" value="QJA45704.1"/>
    <property type="molecule type" value="Genomic_DNA"/>
</dbReference>
<feature type="transmembrane region" description="Helical" evidence="2">
    <location>
        <begin position="110"/>
        <end position="133"/>
    </location>
</feature>
<keyword evidence="2" id="KW-0812">Transmembrane</keyword>
<gene>
    <name evidence="6" type="ORF">MM415A00138_0031</name>
    <name evidence="4" type="ORF">MM415B00361_0011</name>
    <name evidence="3" type="ORF">TM448A00273_0030</name>
    <name evidence="5" type="ORF">TM448B00155_0028</name>
</gene>
<evidence type="ECO:0000313" key="3">
    <source>
        <dbReference type="EMBL" id="QJA45704.1"/>
    </source>
</evidence>
<name>A0A6H1ZDS4_9ZZZZ</name>
<evidence type="ECO:0000313" key="5">
    <source>
        <dbReference type="EMBL" id="QJH93912.1"/>
    </source>
</evidence>
<dbReference type="EMBL" id="MT141549">
    <property type="protein sequence ID" value="QJA66091.1"/>
    <property type="molecule type" value="Genomic_DNA"/>
</dbReference>
<keyword evidence="2" id="KW-0472">Membrane</keyword>
<dbReference type="EMBL" id="MT144593">
    <property type="protein sequence ID" value="QJH93912.1"/>
    <property type="molecule type" value="Genomic_DNA"/>
</dbReference>
<keyword evidence="2" id="KW-1133">Transmembrane helix</keyword>
<sequence length="134" mass="15211">MDTQTMMQPITSALWERCDMTNEQLAEMFQSSIGKLVERIAEDRVSVTDLRRNVTDLREAVAVIRSKLENGIMTKATHKEIEKHFERQIEQARKEAADAKEYAGAISRRMWQIIVGLLLTFTGSVGSLVVTLVK</sequence>
<organism evidence="3">
    <name type="scientific">viral metagenome</name>
    <dbReference type="NCBI Taxonomy" id="1070528"/>
    <lineage>
        <taxon>unclassified sequences</taxon>
        <taxon>metagenomes</taxon>
        <taxon>organismal metagenomes</taxon>
    </lineage>
</organism>
<accession>A0A6H1ZDS4</accession>
<dbReference type="EMBL" id="MT145196">
    <property type="protein sequence ID" value="QJI05218.1"/>
    <property type="molecule type" value="Genomic_DNA"/>
</dbReference>
<evidence type="ECO:0000256" key="2">
    <source>
        <dbReference type="SAM" id="Phobius"/>
    </source>
</evidence>
<evidence type="ECO:0000256" key="1">
    <source>
        <dbReference type="SAM" id="Coils"/>
    </source>
</evidence>
<feature type="coiled-coil region" evidence="1">
    <location>
        <begin position="75"/>
        <end position="102"/>
    </location>
</feature>
<proteinExistence type="predicted"/>
<evidence type="ECO:0000313" key="4">
    <source>
        <dbReference type="EMBL" id="QJA66091.1"/>
    </source>
</evidence>
<dbReference type="AlphaFoldDB" id="A0A6H1ZDS4"/>